<dbReference type="PROSITE" id="PS51365">
    <property type="entry name" value="RENAL_DIPEPTIDASE_2"/>
    <property type="match status" value="1"/>
</dbReference>
<dbReference type="SUPFAM" id="SSF51556">
    <property type="entry name" value="Metallo-dependent hydrolases"/>
    <property type="match status" value="1"/>
</dbReference>
<dbReference type="AlphaFoldDB" id="A0A9W4L2N2"/>
<sequence>MSLYNGIYNLKKDTGRGITLAIFDAHCDVLMKMFIDPDISFTNSDKLHITKRGLLDEGGKVQCFAIYIPEKVHPDMRFQAALAMVDIFHEKILSEPEMKFIKTKADIESLKEEEIGAMLTLEGCDCIGNDLLKLKTLIHLGVSSVGLTWNYANLVADGALETRGGGLTGFGTEVVALLNEKSIWCDLSHLSEAGFWNTLKLAEFPIASHSNAHHLCPHPRNLKDGQIKALLQRNGVIGVTFVPQFLSNGGSATIKDILKHIEHICSLGGERQIGLGSDFDGIDHMVENLMSYKDYHNLINELNRLYSSEFVKGLLFDNFTRNFPLEKVIS</sequence>
<dbReference type="RefSeq" id="WP_230303232.1">
    <property type="nucleotide sequence ID" value="NZ_CAKKMG010000071.1"/>
</dbReference>
<protein>
    <recommendedName>
        <fullName evidence="3">Diguanylate cyclase</fullName>
    </recommendedName>
</protein>
<dbReference type="PANTHER" id="PTHR10443">
    <property type="entry name" value="MICROSOMAL DIPEPTIDASE"/>
    <property type="match status" value="1"/>
</dbReference>
<evidence type="ECO:0000313" key="2">
    <source>
        <dbReference type="Proteomes" id="UP000789326"/>
    </source>
</evidence>
<dbReference type="GO" id="GO:0006508">
    <property type="term" value="P:proteolysis"/>
    <property type="evidence" value="ECO:0007669"/>
    <property type="project" value="InterPro"/>
</dbReference>
<dbReference type="EMBL" id="CAKKMG010000071">
    <property type="protein sequence ID" value="CAH0278381.1"/>
    <property type="molecule type" value="Genomic_DNA"/>
</dbReference>
<organism evidence="1 2">
    <name type="scientific">Peribacillus simplex</name>
    <dbReference type="NCBI Taxonomy" id="1478"/>
    <lineage>
        <taxon>Bacteria</taxon>
        <taxon>Bacillati</taxon>
        <taxon>Bacillota</taxon>
        <taxon>Bacilli</taxon>
        <taxon>Bacillales</taxon>
        <taxon>Bacillaceae</taxon>
        <taxon>Peribacillus</taxon>
    </lineage>
</organism>
<accession>A0A9W4L2N2</accession>
<evidence type="ECO:0008006" key="3">
    <source>
        <dbReference type="Google" id="ProtNLM"/>
    </source>
</evidence>
<dbReference type="Gene3D" id="3.20.20.140">
    <property type="entry name" value="Metal-dependent hydrolases"/>
    <property type="match status" value="1"/>
</dbReference>
<proteinExistence type="predicted"/>
<dbReference type="GO" id="GO:0070573">
    <property type="term" value="F:metallodipeptidase activity"/>
    <property type="evidence" value="ECO:0007669"/>
    <property type="project" value="InterPro"/>
</dbReference>
<dbReference type="PANTHER" id="PTHR10443:SF12">
    <property type="entry name" value="DIPEPTIDASE"/>
    <property type="match status" value="1"/>
</dbReference>
<dbReference type="CDD" id="cd01301">
    <property type="entry name" value="rDP_like"/>
    <property type="match status" value="1"/>
</dbReference>
<dbReference type="InterPro" id="IPR032466">
    <property type="entry name" value="Metal_Hydrolase"/>
</dbReference>
<gene>
    <name evidence="1" type="ORF">SRABI133_03869</name>
</gene>
<dbReference type="Pfam" id="PF01244">
    <property type="entry name" value="Peptidase_M19"/>
    <property type="match status" value="1"/>
</dbReference>
<dbReference type="InterPro" id="IPR008257">
    <property type="entry name" value="Pept_M19"/>
</dbReference>
<evidence type="ECO:0000313" key="1">
    <source>
        <dbReference type="EMBL" id="CAH0278381.1"/>
    </source>
</evidence>
<dbReference type="Proteomes" id="UP000789326">
    <property type="component" value="Unassembled WGS sequence"/>
</dbReference>
<comment type="caution">
    <text evidence="1">The sequence shown here is derived from an EMBL/GenBank/DDBJ whole genome shotgun (WGS) entry which is preliminary data.</text>
</comment>
<name>A0A9W4L2N2_9BACI</name>
<reference evidence="1" key="1">
    <citation type="submission" date="2021-11" db="EMBL/GenBank/DDBJ databases">
        <authorList>
            <person name="Bulgarelli D."/>
        </authorList>
    </citation>
    <scope>NUCLEOTIDE SEQUENCE</scope>
    <source>
        <strain evidence="1">Bi133</strain>
    </source>
</reference>